<sequence length="263" mass="30423">MFPLQPGNNNNSEMVIEFSRSPHHDNLRISPQDLNNNNNILHHHPTPIPPQSHHHHPLPTSKKSKKIVHREIERQRRQEMASLYSSLRSLLPLEFIKGKRSISDHMNEAVNYIKHLEKNIKELNAKRDKLKKFLVSNDNNSSNYYSETHIIKDEDEKEEEEEGTSRNTSFFSVHEINNNEGVGIEVTCGFRDHKRLPLSKLLQVVLEEDEGLEVVNCVSTQVNGRFILSVQCEVNNSDLVDLPALRRKIVDLVPSFRCSDYDH</sequence>
<comment type="subcellular location">
    <subcellularLocation>
        <location evidence="1">Nucleus</location>
    </subcellularLocation>
</comment>
<keyword evidence="7" id="KW-0175">Coiled coil</keyword>
<comment type="subunit">
    <text evidence="2">Homodimer.</text>
</comment>
<dbReference type="Gene3D" id="4.10.280.10">
    <property type="entry name" value="Helix-loop-helix DNA-binding domain"/>
    <property type="match status" value="1"/>
</dbReference>
<dbReference type="InterPro" id="IPR011598">
    <property type="entry name" value="bHLH_dom"/>
</dbReference>
<dbReference type="EMBL" id="JAAIUW010000010">
    <property type="protein sequence ID" value="KAF7813210.1"/>
    <property type="molecule type" value="Genomic_DNA"/>
</dbReference>
<feature type="domain" description="BHLH" evidence="9">
    <location>
        <begin position="64"/>
        <end position="116"/>
    </location>
</feature>
<evidence type="ECO:0000313" key="10">
    <source>
        <dbReference type="EMBL" id="KAF7813210.1"/>
    </source>
</evidence>
<dbReference type="GO" id="GO:0046983">
    <property type="term" value="F:protein dimerization activity"/>
    <property type="evidence" value="ECO:0007669"/>
    <property type="project" value="InterPro"/>
</dbReference>
<evidence type="ECO:0000313" key="11">
    <source>
        <dbReference type="Proteomes" id="UP000634136"/>
    </source>
</evidence>
<protein>
    <submittedName>
        <fullName evidence="10">Transcription factor bHLH118-like</fullName>
    </submittedName>
</protein>
<evidence type="ECO:0000256" key="7">
    <source>
        <dbReference type="SAM" id="Coils"/>
    </source>
</evidence>
<dbReference type="PANTHER" id="PTHR13935:SF106">
    <property type="entry name" value="ACHAETE-SCUTE COMPLEX PROTEIN T5-RELATED"/>
    <property type="match status" value="1"/>
</dbReference>
<name>A0A834T217_9FABA</name>
<dbReference type="Pfam" id="PF00010">
    <property type="entry name" value="HLH"/>
    <property type="match status" value="1"/>
</dbReference>
<keyword evidence="3" id="KW-0805">Transcription regulation</keyword>
<evidence type="ECO:0000256" key="4">
    <source>
        <dbReference type="ARBA" id="ARBA00023125"/>
    </source>
</evidence>
<reference evidence="10" key="1">
    <citation type="submission" date="2020-09" db="EMBL/GenBank/DDBJ databases">
        <title>Genome-Enabled Discovery of Anthraquinone Biosynthesis in Senna tora.</title>
        <authorList>
            <person name="Kang S.-H."/>
            <person name="Pandey R.P."/>
            <person name="Lee C.-M."/>
            <person name="Sim J.-S."/>
            <person name="Jeong J.-T."/>
            <person name="Choi B.-S."/>
            <person name="Jung M."/>
            <person name="Ginzburg D."/>
            <person name="Zhao K."/>
            <person name="Won S.Y."/>
            <person name="Oh T.-J."/>
            <person name="Yu Y."/>
            <person name="Kim N.-H."/>
            <person name="Lee O.R."/>
            <person name="Lee T.-H."/>
            <person name="Bashyal P."/>
            <person name="Kim T.-S."/>
            <person name="Lee W.-H."/>
            <person name="Kawkins C."/>
            <person name="Kim C.-K."/>
            <person name="Kim J.S."/>
            <person name="Ahn B.O."/>
            <person name="Rhee S.Y."/>
            <person name="Sohng J.K."/>
        </authorList>
    </citation>
    <scope>NUCLEOTIDE SEQUENCE</scope>
    <source>
        <tissue evidence="10">Leaf</tissue>
    </source>
</reference>
<dbReference type="GO" id="GO:0090575">
    <property type="term" value="C:RNA polymerase II transcription regulator complex"/>
    <property type="evidence" value="ECO:0007669"/>
    <property type="project" value="TreeGrafter"/>
</dbReference>
<dbReference type="SUPFAM" id="SSF47459">
    <property type="entry name" value="HLH, helix-loop-helix DNA-binding domain"/>
    <property type="match status" value="1"/>
</dbReference>
<evidence type="ECO:0000256" key="2">
    <source>
        <dbReference type="ARBA" id="ARBA00011738"/>
    </source>
</evidence>
<evidence type="ECO:0000256" key="5">
    <source>
        <dbReference type="ARBA" id="ARBA00023163"/>
    </source>
</evidence>
<dbReference type="PROSITE" id="PS50888">
    <property type="entry name" value="BHLH"/>
    <property type="match status" value="1"/>
</dbReference>
<gene>
    <name evidence="10" type="ORF">G2W53_034186</name>
</gene>
<dbReference type="OrthoDB" id="1935281at2759"/>
<proteinExistence type="predicted"/>
<dbReference type="GO" id="GO:0000981">
    <property type="term" value="F:DNA-binding transcription factor activity, RNA polymerase II-specific"/>
    <property type="evidence" value="ECO:0007669"/>
    <property type="project" value="TreeGrafter"/>
</dbReference>
<evidence type="ECO:0000256" key="3">
    <source>
        <dbReference type="ARBA" id="ARBA00023015"/>
    </source>
</evidence>
<accession>A0A834T217</accession>
<dbReference type="InterPro" id="IPR036638">
    <property type="entry name" value="HLH_DNA-bd_sf"/>
</dbReference>
<dbReference type="SMART" id="SM00353">
    <property type="entry name" value="HLH"/>
    <property type="match status" value="1"/>
</dbReference>
<dbReference type="Proteomes" id="UP000634136">
    <property type="component" value="Unassembled WGS sequence"/>
</dbReference>
<feature type="coiled-coil region" evidence="7">
    <location>
        <begin position="106"/>
        <end position="133"/>
    </location>
</feature>
<dbReference type="AlphaFoldDB" id="A0A834T217"/>
<evidence type="ECO:0000256" key="1">
    <source>
        <dbReference type="ARBA" id="ARBA00004123"/>
    </source>
</evidence>
<dbReference type="PANTHER" id="PTHR13935">
    <property type="entry name" value="ACHAETE-SCUTE TRANSCRIPTION FACTOR-RELATED"/>
    <property type="match status" value="1"/>
</dbReference>
<keyword evidence="11" id="KW-1185">Reference proteome</keyword>
<keyword evidence="5" id="KW-0804">Transcription</keyword>
<comment type="caution">
    <text evidence="10">The sequence shown here is derived from an EMBL/GenBank/DDBJ whole genome shotgun (WGS) entry which is preliminary data.</text>
</comment>
<dbReference type="FunFam" id="4.10.280.10:FF:000085">
    <property type="entry name" value="Transcription factor bHLH126"/>
    <property type="match status" value="1"/>
</dbReference>
<dbReference type="GO" id="GO:0000977">
    <property type="term" value="F:RNA polymerase II transcription regulatory region sequence-specific DNA binding"/>
    <property type="evidence" value="ECO:0007669"/>
    <property type="project" value="TreeGrafter"/>
</dbReference>
<feature type="compositionally biased region" description="Basic residues" evidence="8">
    <location>
        <begin position="52"/>
        <end position="66"/>
    </location>
</feature>
<evidence type="ECO:0000256" key="8">
    <source>
        <dbReference type="SAM" id="MobiDB-lite"/>
    </source>
</evidence>
<keyword evidence="6" id="KW-0539">Nucleus</keyword>
<evidence type="ECO:0000256" key="6">
    <source>
        <dbReference type="ARBA" id="ARBA00023242"/>
    </source>
</evidence>
<organism evidence="10 11">
    <name type="scientific">Senna tora</name>
    <dbReference type="NCBI Taxonomy" id="362788"/>
    <lineage>
        <taxon>Eukaryota</taxon>
        <taxon>Viridiplantae</taxon>
        <taxon>Streptophyta</taxon>
        <taxon>Embryophyta</taxon>
        <taxon>Tracheophyta</taxon>
        <taxon>Spermatophyta</taxon>
        <taxon>Magnoliopsida</taxon>
        <taxon>eudicotyledons</taxon>
        <taxon>Gunneridae</taxon>
        <taxon>Pentapetalae</taxon>
        <taxon>rosids</taxon>
        <taxon>fabids</taxon>
        <taxon>Fabales</taxon>
        <taxon>Fabaceae</taxon>
        <taxon>Caesalpinioideae</taxon>
        <taxon>Cassia clade</taxon>
        <taxon>Senna</taxon>
    </lineage>
</organism>
<dbReference type="InterPro" id="IPR015660">
    <property type="entry name" value="MASH1/Ascl1a-like"/>
</dbReference>
<feature type="region of interest" description="Disordered" evidence="8">
    <location>
        <begin position="145"/>
        <end position="167"/>
    </location>
</feature>
<evidence type="ECO:0000259" key="9">
    <source>
        <dbReference type="PROSITE" id="PS50888"/>
    </source>
</evidence>
<keyword evidence="4" id="KW-0238">DNA-binding</keyword>
<feature type="region of interest" description="Disordered" evidence="8">
    <location>
        <begin position="24"/>
        <end position="66"/>
    </location>
</feature>